<comment type="caution">
    <text evidence="1">The sequence shown here is derived from an EMBL/GenBank/DDBJ whole genome shotgun (WGS) entry which is preliminary data.</text>
</comment>
<dbReference type="Proteomes" id="UP000322454">
    <property type="component" value="Unassembled WGS sequence"/>
</dbReference>
<proteinExistence type="predicted"/>
<sequence>MIKKIMPFVLVLLLMFFSFGIPKSNAAMMKNPCGVNTRNAHNAGMAGKRSALMNTLINRTTLMKIHRLIPFMQPYIHAIMIMPFFYKVYPGAHLIFMNSNILKLTPYQLKQEAMIVKKVLRENISLLNILNRSRKMFYMEVNKNNPSASKLISYEKTFENTEKILGENIIRAHIKATRLLTASQRNILRKLLINWPVVNVSYPVYP</sequence>
<protein>
    <submittedName>
        <fullName evidence="1">Uncharacterized protein</fullName>
    </submittedName>
</protein>
<dbReference type="EMBL" id="SHMQ01000001">
    <property type="protein sequence ID" value="RZV40466.1"/>
    <property type="molecule type" value="Genomic_DNA"/>
</dbReference>
<dbReference type="AlphaFoldDB" id="A0A520XH97"/>
<evidence type="ECO:0000313" key="2">
    <source>
        <dbReference type="Proteomes" id="UP000322454"/>
    </source>
</evidence>
<reference evidence="1 2" key="1">
    <citation type="submission" date="2019-01" db="EMBL/GenBank/DDBJ databases">
        <title>Insights into ecological role of a new deltaproteobacterial order Candidatus Sinidesulfobacterales (Sva0485) by metagenomics and metatranscriptomics.</title>
        <authorList>
            <person name="Tan S."/>
            <person name="Liu J."/>
            <person name="Fang Y."/>
            <person name="Hedlund B."/>
            <person name="Lian Z.-H."/>
            <person name="Huang L.-Y."/>
            <person name="Li J.-T."/>
            <person name="Huang L.-N."/>
            <person name="Li W.-J."/>
            <person name="Jiang H.-C."/>
            <person name="Dong H.-L."/>
            <person name="Shu W.-S."/>
        </authorList>
    </citation>
    <scope>NUCLEOTIDE SEQUENCE [LARGE SCALE GENOMIC DNA]</scope>
    <source>
        <strain evidence="1">AP4</strain>
    </source>
</reference>
<name>A0A520XH97_9DELT</name>
<gene>
    <name evidence="1" type="ORF">EVJ48_00660</name>
</gene>
<evidence type="ECO:0000313" key="1">
    <source>
        <dbReference type="EMBL" id="RZV40466.1"/>
    </source>
</evidence>
<organism evidence="1 2">
    <name type="scientific">Candidatus Acidulodesulfobacterium acidiphilum</name>
    <dbReference type="NCBI Taxonomy" id="2597224"/>
    <lineage>
        <taxon>Bacteria</taxon>
        <taxon>Deltaproteobacteria</taxon>
        <taxon>Candidatus Acidulodesulfobacterales</taxon>
        <taxon>Candidatus Acidulodesulfobacterium</taxon>
    </lineage>
</organism>
<accession>A0A520XH97</accession>